<accession>A0A1H1G2P4</accession>
<reference evidence="3" key="1">
    <citation type="submission" date="2016-10" db="EMBL/GenBank/DDBJ databases">
        <authorList>
            <person name="Varghese N."/>
            <person name="Submissions S."/>
        </authorList>
    </citation>
    <scope>NUCLEOTIDE SEQUENCE [LARGE SCALE GENOMIC DNA]</scope>
    <source>
        <strain evidence="3">DSM 24767</strain>
    </source>
</reference>
<proteinExistence type="predicted"/>
<dbReference type="STRING" id="1095778.SAMN04489842_2227"/>
<dbReference type="EMBL" id="FNLC01000002">
    <property type="protein sequence ID" value="SDR07375.1"/>
    <property type="molecule type" value="Genomic_DNA"/>
</dbReference>
<keyword evidence="1" id="KW-0812">Transmembrane</keyword>
<evidence type="ECO:0008006" key="4">
    <source>
        <dbReference type="Google" id="ProtNLM"/>
    </source>
</evidence>
<dbReference type="AlphaFoldDB" id="A0A1H1G2P4"/>
<dbReference type="InterPro" id="IPR007403">
    <property type="entry name" value="DUF456"/>
</dbReference>
<gene>
    <name evidence="2" type="ORF">SAMN04489842_2227</name>
</gene>
<keyword evidence="3" id="KW-1185">Reference proteome</keyword>
<keyword evidence="1" id="KW-0472">Membrane</keyword>
<dbReference type="OrthoDB" id="206263at2157"/>
<organism evidence="2 3">
    <name type="scientific">Natronobacterium texcoconense</name>
    <dbReference type="NCBI Taxonomy" id="1095778"/>
    <lineage>
        <taxon>Archaea</taxon>
        <taxon>Methanobacteriati</taxon>
        <taxon>Methanobacteriota</taxon>
        <taxon>Stenosarchaea group</taxon>
        <taxon>Halobacteria</taxon>
        <taxon>Halobacteriales</taxon>
        <taxon>Natrialbaceae</taxon>
        <taxon>Natronobacterium</taxon>
    </lineage>
</organism>
<dbReference type="Proteomes" id="UP000198848">
    <property type="component" value="Unassembled WGS sequence"/>
</dbReference>
<sequence length="161" mass="16312">MVEVVAILAVALLVAGIAGTLIPLVPGGLLSLAGLYLYWWDSGFAEPGSVALVVLTTLGVLTLLAEFFGGSIAAKAGGASWTTTGAAMVVGIVLMIVTGPFGLLIGLFGTVFVLEYVQNGDVDGSARSAVYATVGILASTAVQFLLTASILLGFLISVFLF</sequence>
<dbReference type="PANTHER" id="PTHR39165:SF1">
    <property type="entry name" value="DUF456 DOMAIN-CONTAINING PROTEIN"/>
    <property type="match status" value="1"/>
</dbReference>
<feature type="transmembrane region" description="Helical" evidence="1">
    <location>
        <begin position="51"/>
        <end position="74"/>
    </location>
</feature>
<feature type="transmembrane region" description="Helical" evidence="1">
    <location>
        <begin position="134"/>
        <end position="160"/>
    </location>
</feature>
<evidence type="ECO:0000256" key="1">
    <source>
        <dbReference type="SAM" id="Phobius"/>
    </source>
</evidence>
<dbReference type="RefSeq" id="WP_090381576.1">
    <property type="nucleotide sequence ID" value="NZ_FNLC01000002.1"/>
</dbReference>
<dbReference type="Pfam" id="PF04306">
    <property type="entry name" value="DUF456"/>
    <property type="match status" value="1"/>
</dbReference>
<keyword evidence="1" id="KW-1133">Transmembrane helix</keyword>
<dbReference type="PANTHER" id="PTHR39165">
    <property type="entry name" value="IG HYPOTHETICAL 17883"/>
    <property type="match status" value="1"/>
</dbReference>
<protein>
    <recommendedName>
        <fullName evidence="4">DUF456 domain-containing protein</fullName>
    </recommendedName>
</protein>
<feature type="transmembrane region" description="Helical" evidence="1">
    <location>
        <begin position="86"/>
        <end position="114"/>
    </location>
</feature>
<evidence type="ECO:0000313" key="3">
    <source>
        <dbReference type="Proteomes" id="UP000198848"/>
    </source>
</evidence>
<evidence type="ECO:0000313" key="2">
    <source>
        <dbReference type="EMBL" id="SDR07375.1"/>
    </source>
</evidence>
<name>A0A1H1G2P4_NATTX</name>